<proteinExistence type="predicted"/>
<evidence type="ECO:0000256" key="5">
    <source>
        <dbReference type="SAM" id="MobiDB-lite"/>
    </source>
</evidence>
<keyword evidence="4" id="KW-0067">ATP-binding</keyword>
<evidence type="ECO:0000256" key="1">
    <source>
        <dbReference type="ARBA" id="ARBA00022741"/>
    </source>
</evidence>
<dbReference type="Pfam" id="PF00271">
    <property type="entry name" value="Helicase_C"/>
    <property type="match status" value="1"/>
</dbReference>
<evidence type="ECO:0000256" key="4">
    <source>
        <dbReference type="ARBA" id="ARBA00022840"/>
    </source>
</evidence>
<dbReference type="PROSITE" id="PS51192">
    <property type="entry name" value="HELICASE_ATP_BIND_1"/>
    <property type="match status" value="1"/>
</dbReference>
<dbReference type="Pfam" id="PF00270">
    <property type="entry name" value="DEAD"/>
    <property type="match status" value="1"/>
</dbReference>
<dbReference type="SUPFAM" id="SSF52540">
    <property type="entry name" value="P-loop containing nucleoside triphosphate hydrolases"/>
    <property type="match status" value="1"/>
</dbReference>
<keyword evidence="2 8" id="KW-0378">Hydrolase</keyword>
<dbReference type="AlphaFoldDB" id="A0A923IZ57"/>
<evidence type="ECO:0000259" key="7">
    <source>
        <dbReference type="PROSITE" id="PS51194"/>
    </source>
</evidence>
<dbReference type="PANTHER" id="PTHR43519">
    <property type="entry name" value="ATP-DEPENDENT RNA HELICASE HRPB"/>
    <property type="match status" value="1"/>
</dbReference>
<keyword evidence="9" id="KW-1185">Reference proteome</keyword>
<name>A0A923IZ57_9ACTO</name>
<dbReference type="InterPro" id="IPR013689">
    <property type="entry name" value="RNA_helicase_ATP-dep_HrpB_C"/>
</dbReference>
<feature type="region of interest" description="Disordered" evidence="5">
    <location>
        <begin position="823"/>
        <end position="849"/>
    </location>
</feature>
<dbReference type="RefSeq" id="WP_343058733.1">
    <property type="nucleotide sequence ID" value="NZ_JACHMK010000001.1"/>
</dbReference>
<dbReference type="NCBIfam" id="TIGR01970">
    <property type="entry name" value="DEAH_box_HrpB"/>
    <property type="match status" value="1"/>
</dbReference>
<dbReference type="SMART" id="SM00487">
    <property type="entry name" value="DEXDc"/>
    <property type="match status" value="1"/>
</dbReference>
<feature type="domain" description="Helicase ATP-binding" evidence="6">
    <location>
        <begin position="24"/>
        <end position="185"/>
    </location>
</feature>
<evidence type="ECO:0000313" key="9">
    <source>
        <dbReference type="Proteomes" id="UP000617426"/>
    </source>
</evidence>
<evidence type="ECO:0000256" key="3">
    <source>
        <dbReference type="ARBA" id="ARBA00022806"/>
    </source>
</evidence>
<dbReference type="EC" id="3.6.4.13" evidence="8"/>
<sequence>MDPFARLLAAPPALPVASGLGRIGEVLAPGRALVLSAPPGSGKTTLVPALLAREFKGRILVAEPRRIAARAAARRLAHLLGQDLGDLVGFAVKGEARRSAATRVEFVTPGVLVRLLHSDPSLEGVSAVLLDEFHERHLDSDLALGMLLDARSVLREDLHLCVASATLDVGRIRSLLGTRVPTDAVEVPGAAFPLELRYAPPARGVEPLEADPWGAVRVPRAFLAHVASCAAQCLRGGEGDVLVFVPGVREVNEVVARLREGSFGEGAHDFEVLALHGTLPPALQDEVLSPPATGPRRIIVATPIAESSLTVPRVSCVIDSGLAREPRLDLARGASSLATVRAARSRCEQRAGRAARLGPGLAIRCFDEVDWARRAAHALPEMLVADLSDAELQALRWTPKGLAGLALLDAPPSAAREAARTALHALGLLEEGRVTPLGETAGSLPIDPALGAALLRTAPRIGLERAASFGALLAEGPRVKDADLATFARRMARLDPALAKTVRRGAARLKRQIAPLIPPSPAGLQAPTSDEDALAAVVAHVKPSWIARSRQGGRAYLLADGQAAALPEGSPLEGVEWLAIAELTRSASADGFIRAAVPLAPDEALVIGAPLVTEVRTCTLESGRIRAVLARSLGAIPLGERPVEASAQEALETLLNALRDSGPPIMTWSDSARSLRSRIGALHGVNPRLWPDVGDEALIASAPVWLAAELDSLASGAPLASVDMAAAIRSLLDWSALRRLDALAPSEIEIPTGARRRIDWSSGRPVLALRVQEAFGWVDTPAFADGHLPLVLHLTDPAGRPAAVTSDLASFWTGPYQQVRAQLRGRYPKHPWPEDPFSERPTSRAKPRR</sequence>
<feature type="compositionally biased region" description="Basic and acidic residues" evidence="5">
    <location>
        <begin position="831"/>
        <end position="842"/>
    </location>
</feature>
<dbReference type="GO" id="GO:0005524">
    <property type="term" value="F:ATP binding"/>
    <property type="evidence" value="ECO:0007669"/>
    <property type="project" value="UniProtKB-KW"/>
</dbReference>
<evidence type="ECO:0000259" key="6">
    <source>
        <dbReference type="PROSITE" id="PS51192"/>
    </source>
</evidence>
<dbReference type="CDD" id="cd18791">
    <property type="entry name" value="SF2_C_RHA"/>
    <property type="match status" value="1"/>
</dbReference>
<dbReference type="Gene3D" id="3.40.50.300">
    <property type="entry name" value="P-loop containing nucleotide triphosphate hydrolases"/>
    <property type="match status" value="2"/>
</dbReference>
<dbReference type="Pfam" id="PF08482">
    <property type="entry name" value="HrpB_C"/>
    <property type="match status" value="1"/>
</dbReference>
<gene>
    <name evidence="8" type="ORF">HD592_000919</name>
</gene>
<accession>A0A923IZ57</accession>
<dbReference type="PANTHER" id="PTHR43519:SF1">
    <property type="entry name" value="ATP-DEPENDENT RNA HELICASE HRPB"/>
    <property type="match status" value="1"/>
</dbReference>
<evidence type="ECO:0000313" key="8">
    <source>
        <dbReference type="EMBL" id="MBB6334354.1"/>
    </source>
</evidence>
<evidence type="ECO:0000256" key="2">
    <source>
        <dbReference type="ARBA" id="ARBA00022801"/>
    </source>
</evidence>
<dbReference type="InterPro" id="IPR001650">
    <property type="entry name" value="Helicase_C-like"/>
</dbReference>
<organism evidence="8 9">
    <name type="scientific">Schaalia hyovaginalis</name>
    <dbReference type="NCBI Taxonomy" id="29316"/>
    <lineage>
        <taxon>Bacteria</taxon>
        <taxon>Bacillati</taxon>
        <taxon>Actinomycetota</taxon>
        <taxon>Actinomycetes</taxon>
        <taxon>Actinomycetales</taxon>
        <taxon>Actinomycetaceae</taxon>
        <taxon>Schaalia</taxon>
    </lineage>
</organism>
<dbReference type="InterPro" id="IPR010225">
    <property type="entry name" value="HrpB"/>
</dbReference>
<comment type="caution">
    <text evidence="8">The sequence shown here is derived from an EMBL/GenBank/DDBJ whole genome shotgun (WGS) entry which is preliminary data.</text>
</comment>
<protein>
    <submittedName>
        <fullName evidence="8">ATP-dependent helicase HrpB</fullName>
        <ecNumber evidence="8">3.6.4.13</ecNumber>
    </submittedName>
</protein>
<keyword evidence="1" id="KW-0547">Nucleotide-binding</keyword>
<dbReference type="InterPro" id="IPR014001">
    <property type="entry name" value="Helicase_ATP-bd"/>
</dbReference>
<dbReference type="Gene3D" id="1.20.120.1080">
    <property type="match status" value="1"/>
</dbReference>
<keyword evidence="3 8" id="KW-0347">Helicase</keyword>
<feature type="domain" description="Helicase C-terminal" evidence="7">
    <location>
        <begin position="221"/>
        <end position="398"/>
    </location>
</feature>
<dbReference type="SMART" id="SM00490">
    <property type="entry name" value="HELICc"/>
    <property type="match status" value="1"/>
</dbReference>
<dbReference type="GO" id="GO:0016787">
    <property type="term" value="F:hydrolase activity"/>
    <property type="evidence" value="ECO:0007669"/>
    <property type="project" value="UniProtKB-KW"/>
</dbReference>
<dbReference type="InterPro" id="IPR011545">
    <property type="entry name" value="DEAD/DEAH_box_helicase_dom"/>
</dbReference>
<dbReference type="GO" id="GO:0003724">
    <property type="term" value="F:RNA helicase activity"/>
    <property type="evidence" value="ECO:0007669"/>
    <property type="project" value="UniProtKB-EC"/>
</dbReference>
<dbReference type="Proteomes" id="UP000617426">
    <property type="component" value="Unassembled WGS sequence"/>
</dbReference>
<reference evidence="8" key="1">
    <citation type="submission" date="2020-08" db="EMBL/GenBank/DDBJ databases">
        <title>Sequencing the genomes of 1000 actinobacteria strains.</title>
        <authorList>
            <person name="Klenk H.-P."/>
        </authorList>
    </citation>
    <scope>NUCLEOTIDE SEQUENCE</scope>
    <source>
        <strain evidence="8">DSM 10695</strain>
    </source>
</reference>
<dbReference type="GO" id="GO:0003676">
    <property type="term" value="F:nucleic acid binding"/>
    <property type="evidence" value="ECO:0007669"/>
    <property type="project" value="InterPro"/>
</dbReference>
<dbReference type="PROSITE" id="PS51194">
    <property type="entry name" value="HELICASE_CTER"/>
    <property type="match status" value="1"/>
</dbReference>
<dbReference type="EMBL" id="JACHMK010000001">
    <property type="protein sequence ID" value="MBB6334354.1"/>
    <property type="molecule type" value="Genomic_DNA"/>
</dbReference>
<dbReference type="PIRSF" id="PIRSF005496">
    <property type="entry name" value="ATP_hel_hrpB"/>
    <property type="match status" value="1"/>
</dbReference>
<dbReference type="InterPro" id="IPR027417">
    <property type="entry name" value="P-loop_NTPase"/>
</dbReference>